<comment type="catalytic activity">
    <reaction evidence="5">
        <text>diphthine-[translation elongation factor 2] + NH4(+) + ATP = diphthamide-[translation elongation factor 2] + AMP + diphosphate + H(+)</text>
        <dbReference type="Rhea" id="RHEA:19753"/>
        <dbReference type="Rhea" id="RHEA-COMP:10172"/>
        <dbReference type="Rhea" id="RHEA-COMP:10174"/>
        <dbReference type="ChEBI" id="CHEBI:15378"/>
        <dbReference type="ChEBI" id="CHEBI:16692"/>
        <dbReference type="ChEBI" id="CHEBI:28938"/>
        <dbReference type="ChEBI" id="CHEBI:30616"/>
        <dbReference type="ChEBI" id="CHEBI:33019"/>
        <dbReference type="ChEBI" id="CHEBI:82696"/>
        <dbReference type="ChEBI" id="CHEBI:456215"/>
        <dbReference type="EC" id="6.3.1.14"/>
    </reaction>
</comment>
<name>A0A7J6S5W8_PEROL</name>
<dbReference type="InterPro" id="IPR030662">
    <property type="entry name" value="DPH6/MJ0570"/>
</dbReference>
<feature type="non-terminal residue" evidence="6">
    <location>
        <position position="1"/>
    </location>
</feature>
<dbReference type="AlphaFoldDB" id="A0A7J6S5W8"/>
<comment type="caution">
    <text evidence="6">The sequence shown here is derived from an EMBL/GenBank/DDBJ whole genome shotgun (WGS) entry which is preliminary data.</text>
</comment>
<evidence type="ECO:0000256" key="5">
    <source>
        <dbReference type="ARBA" id="ARBA00048108"/>
    </source>
</evidence>
<dbReference type="PANTHER" id="PTHR12196">
    <property type="entry name" value="DOMAIN OF UNKNOWN FUNCTION 71 DUF71 -CONTAINING PROTEIN"/>
    <property type="match status" value="1"/>
</dbReference>
<dbReference type="Gene3D" id="3.40.50.620">
    <property type="entry name" value="HUPs"/>
    <property type="match status" value="1"/>
</dbReference>
<dbReference type="GO" id="GO:0017183">
    <property type="term" value="P:protein histidyl modification to diphthamide"/>
    <property type="evidence" value="ECO:0007669"/>
    <property type="project" value="TreeGrafter"/>
</dbReference>
<reference evidence="6 7" key="1">
    <citation type="submission" date="2020-04" db="EMBL/GenBank/DDBJ databases">
        <title>Perkinsus olseni comparative genomics.</title>
        <authorList>
            <person name="Bogema D.R."/>
        </authorList>
    </citation>
    <scope>NUCLEOTIDE SEQUENCE [LARGE SCALE GENOMIC DNA]</scope>
    <source>
        <strain evidence="6">ATCC PRA-205</strain>
    </source>
</reference>
<evidence type="ECO:0000256" key="1">
    <source>
        <dbReference type="ARBA" id="ARBA00012089"/>
    </source>
</evidence>
<dbReference type="InterPro" id="IPR014729">
    <property type="entry name" value="Rossmann-like_a/b/a_fold"/>
</dbReference>
<gene>
    <name evidence="6" type="primary">ATPBD4_1</name>
    <name evidence="6" type="ORF">FOZ62_009719</name>
</gene>
<organism evidence="6 7">
    <name type="scientific">Perkinsus olseni</name>
    <name type="common">Perkinsus atlanticus</name>
    <dbReference type="NCBI Taxonomy" id="32597"/>
    <lineage>
        <taxon>Eukaryota</taxon>
        <taxon>Sar</taxon>
        <taxon>Alveolata</taxon>
        <taxon>Perkinsozoa</taxon>
        <taxon>Perkinsea</taxon>
        <taxon>Perkinsida</taxon>
        <taxon>Perkinsidae</taxon>
        <taxon>Perkinsus</taxon>
    </lineage>
</organism>
<dbReference type="PANTHER" id="PTHR12196:SF2">
    <property type="entry name" value="DIPHTHINE--AMMONIA LIGASE"/>
    <property type="match status" value="1"/>
</dbReference>
<evidence type="ECO:0000313" key="7">
    <source>
        <dbReference type="Proteomes" id="UP000574390"/>
    </source>
</evidence>
<feature type="non-terminal residue" evidence="6">
    <location>
        <position position="293"/>
    </location>
</feature>
<dbReference type="EC" id="6.3.1.14" evidence="1"/>
<evidence type="ECO:0000256" key="3">
    <source>
        <dbReference type="ARBA" id="ARBA00029814"/>
    </source>
</evidence>
<dbReference type="InterPro" id="IPR002761">
    <property type="entry name" value="Diphthami_syn_dom"/>
</dbReference>
<sequence>DLTNFVDLMHAIMIGESTEFIKGVGDLVDSARGVSLQGMQLGIVFSQLLALACKHSVRLEANFVSVVCATMVLEGLGRSLDPQLHILKEAKPFVARALFNRLIGTNSNSKKNDTTTIEDGENSSNSFYGLRFLIMKVVGLVSGGKDSLFNLHLCKYLGHDIVCVANLHPPPPPQRVDDGVKGEEGEGMEEEMDSYMYQTVGHEVVPVVAEALGLPLYKQAINRAPIETNQLVYDHSTNKGRDHHHHMQDKDDDDEVEDLYDLLVTVKEAHPEVNAVSCGAIFSDYQRLRVENV</sequence>
<accession>A0A7J6S5W8</accession>
<evidence type="ECO:0000256" key="2">
    <source>
        <dbReference type="ARBA" id="ARBA00018426"/>
    </source>
</evidence>
<dbReference type="SUPFAM" id="SSF52402">
    <property type="entry name" value="Adenine nucleotide alpha hydrolases-like"/>
    <property type="match status" value="1"/>
</dbReference>
<dbReference type="Proteomes" id="UP000574390">
    <property type="component" value="Unassembled WGS sequence"/>
</dbReference>
<protein>
    <recommendedName>
        <fullName evidence="2">Diphthine--ammonia ligase</fullName>
        <ecNumber evidence="1">6.3.1.14</ecNumber>
    </recommendedName>
    <alternativeName>
        <fullName evidence="3">Diphthamide synthase</fullName>
    </alternativeName>
    <alternativeName>
        <fullName evidence="4">Diphthamide synthetase</fullName>
    </alternativeName>
</protein>
<evidence type="ECO:0000256" key="4">
    <source>
        <dbReference type="ARBA" id="ARBA00031552"/>
    </source>
</evidence>
<dbReference type="CDD" id="cd01994">
    <property type="entry name" value="AANH_PF0828-like"/>
    <property type="match status" value="1"/>
</dbReference>
<evidence type="ECO:0000313" key="6">
    <source>
        <dbReference type="EMBL" id="KAF4728131.1"/>
    </source>
</evidence>
<proteinExistence type="predicted"/>
<dbReference type="EMBL" id="JABANM010017222">
    <property type="protein sequence ID" value="KAF4728131.1"/>
    <property type="molecule type" value="Genomic_DNA"/>
</dbReference>
<dbReference type="GO" id="GO:0017178">
    <property type="term" value="F:diphthine-ammonia ligase activity"/>
    <property type="evidence" value="ECO:0007669"/>
    <property type="project" value="UniProtKB-EC"/>
</dbReference>